<proteinExistence type="predicted"/>
<reference evidence="1 2" key="1">
    <citation type="submission" date="2020-07" db="EMBL/GenBank/DDBJ databases">
        <title>Genome of Haloechinothrix sp.</title>
        <authorList>
            <person name="Tang S.-K."/>
            <person name="Yang L."/>
            <person name="Zhu W.-Y."/>
        </authorList>
    </citation>
    <scope>NUCLEOTIDE SEQUENCE [LARGE SCALE GENOMIC DNA]</scope>
    <source>
        <strain evidence="1 2">YIM 98757</strain>
    </source>
</reference>
<evidence type="ECO:0000313" key="1">
    <source>
        <dbReference type="EMBL" id="MBA0124244.1"/>
    </source>
</evidence>
<protein>
    <recommendedName>
        <fullName evidence="3">Protein phosphatase 2C</fullName>
    </recommendedName>
</protein>
<comment type="caution">
    <text evidence="1">The sequence shown here is derived from an EMBL/GenBank/DDBJ whole genome shotgun (WGS) entry which is preliminary data.</text>
</comment>
<dbReference type="EMBL" id="JACCKD010000001">
    <property type="protein sequence ID" value="MBA0124244.1"/>
    <property type="molecule type" value="Genomic_DNA"/>
</dbReference>
<gene>
    <name evidence="1" type="ORF">H0B56_01670</name>
</gene>
<keyword evidence="2" id="KW-1185">Reference proteome</keyword>
<accession>A0A837ZVW9</accession>
<sequence>MAAAQLPAIDDSDDKIATTDHAVIMLDGASAFVPVPVPASAYADHLAERLRLSLTRVPDADLTATLAEAIRETADHFDLAAGESPSSTVTIARETGDHLDLLLLGDNLAILPGEIITDDRMDQLDLAPRTKYRQRLAAGSGYDEEHRRLLRELQDQQAQCRNRVDGYWIAEADPAAAAQAITARRSRSATPWLVLATDGAYNTMHHLALDDWSALANADSGQLHAVLSHCHRWEADDDPQAQALPRAKRHDDKSLASIMLTDR</sequence>
<evidence type="ECO:0000313" key="2">
    <source>
        <dbReference type="Proteomes" id="UP000582974"/>
    </source>
</evidence>
<name>A0A837ZVW9_9PSEU</name>
<evidence type="ECO:0008006" key="3">
    <source>
        <dbReference type="Google" id="ProtNLM"/>
    </source>
</evidence>
<dbReference type="Proteomes" id="UP000582974">
    <property type="component" value="Unassembled WGS sequence"/>
</dbReference>
<dbReference type="AlphaFoldDB" id="A0A837ZVW9"/>
<organism evidence="1 2">
    <name type="scientific">Haloechinothrix aidingensis</name>
    <dbReference type="NCBI Taxonomy" id="2752311"/>
    <lineage>
        <taxon>Bacteria</taxon>
        <taxon>Bacillati</taxon>
        <taxon>Actinomycetota</taxon>
        <taxon>Actinomycetes</taxon>
        <taxon>Pseudonocardiales</taxon>
        <taxon>Pseudonocardiaceae</taxon>
        <taxon>Haloechinothrix</taxon>
    </lineage>
</organism>